<gene>
    <name evidence="1" type="ORF">LWC34_10640</name>
    <name evidence="2" type="ORF">LWC34_17120</name>
</gene>
<dbReference type="Pfam" id="PF01527">
    <property type="entry name" value="HTH_Tnp_1"/>
    <property type="match status" value="1"/>
</dbReference>
<dbReference type="EMBL" id="JAJVCN010000001">
    <property type="protein sequence ID" value="MCE7004537.1"/>
    <property type="molecule type" value="Genomic_DNA"/>
</dbReference>
<evidence type="ECO:0000313" key="3">
    <source>
        <dbReference type="Proteomes" id="UP001521150"/>
    </source>
</evidence>
<dbReference type="SUPFAM" id="SSF46689">
    <property type="entry name" value="Homeodomain-like"/>
    <property type="match status" value="1"/>
</dbReference>
<evidence type="ECO:0000313" key="2">
    <source>
        <dbReference type="EMBL" id="MCE7004537.1"/>
    </source>
</evidence>
<evidence type="ECO:0000313" key="1">
    <source>
        <dbReference type="EMBL" id="MCE7003284.1"/>
    </source>
</evidence>
<dbReference type="InterPro" id="IPR051839">
    <property type="entry name" value="RD_transcriptional_regulator"/>
</dbReference>
<dbReference type="EMBL" id="JAJVCN010000001">
    <property type="protein sequence ID" value="MCE7003284.1"/>
    <property type="molecule type" value="Genomic_DNA"/>
</dbReference>
<accession>A0ABS8Z5X2</accession>
<sequence>MSKKRRSFTPEFKEEAAKMVVESCCPVASVARELGVNEQSLRNWVNEYRKAHAGEEPPLTVPERARLRELEKEVRELRLEKDFLGKAAAVRHEHKEWGM</sequence>
<proteinExistence type="predicted"/>
<name>A0ABS8Z5X2_9PSEU</name>
<protein>
    <submittedName>
        <fullName evidence="1">Transposase</fullName>
    </submittedName>
</protein>
<dbReference type="Proteomes" id="UP001521150">
    <property type="component" value="Unassembled WGS sequence"/>
</dbReference>
<dbReference type="PANTHER" id="PTHR33215">
    <property type="entry name" value="PROTEIN DISTAL ANTENNA"/>
    <property type="match status" value="1"/>
</dbReference>
<reference evidence="1 3" key="1">
    <citation type="submission" date="2021-12" db="EMBL/GenBank/DDBJ databases">
        <title>Genome sequence of Kibdelosporangium philippinense ATCC 49844.</title>
        <authorList>
            <person name="Fedorov E.A."/>
            <person name="Omeragic M."/>
            <person name="Shalygina K.F."/>
            <person name="Maclea K.S."/>
        </authorList>
    </citation>
    <scope>NUCLEOTIDE SEQUENCE [LARGE SCALE GENOMIC DNA]</scope>
    <source>
        <strain evidence="1 3">ATCC 49844</strain>
    </source>
</reference>
<dbReference type="Gene3D" id="1.10.10.60">
    <property type="entry name" value="Homeodomain-like"/>
    <property type="match status" value="1"/>
</dbReference>
<organism evidence="1 3">
    <name type="scientific">Kibdelosporangium philippinense</name>
    <dbReference type="NCBI Taxonomy" id="211113"/>
    <lineage>
        <taxon>Bacteria</taxon>
        <taxon>Bacillati</taxon>
        <taxon>Actinomycetota</taxon>
        <taxon>Actinomycetes</taxon>
        <taxon>Pseudonocardiales</taxon>
        <taxon>Pseudonocardiaceae</taxon>
        <taxon>Kibdelosporangium</taxon>
    </lineage>
</organism>
<keyword evidence="3" id="KW-1185">Reference proteome</keyword>
<dbReference type="InterPro" id="IPR009057">
    <property type="entry name" value="Homeodomain-like_sf"/>
</dbReference>
<dbReference type="PANTHER" id="PTHR33215:SF13">
    <property type="entry name" value="PROTEIN DISTAL ANTENNA"/>
    <property type="match status" value="1"/>
</dbReference>
<dbReference type="InterPro" id="IPR002514">
    <property type="entry name" value="Transposase_8"/>
</dbReference>
<dbReference type="RefSeq" id="WP_233724830.1">
    <property type="nucleotide sequence ID" value="NZ_JAJVCN010000001.1"/>
</dbReference>
<comment type="caution">
    <text evidence="1">The sequence shown here is derived from an EMBL/GenBank/DDBJ whole genome shotgun (WGS) entry which is preliminary data.</text>
</comment>